<dbReference type="InterPro" id="IPR052363">
    <property type="entry name" value="LPS_export_LptC"/>
</dbReference>
<dbReference type="NCBIfam" id="TIGR04409">
    <property type="entry name" value="LptC_YrbK"/>
    <property type="match status" value="1"/>
</dbReference>
<dbReference type="STRING" id="539.A7P85_02795"/>
<evidence type="ECO:0000256" key="2">
    <source>
        <dbReference type="ARBA" id="ARBA00022519"/>
    </source>
</evidence>
<evidence type="ECO:0000313" key="8">
    <source>
        <dbReference type="Proteomes" id="UP000077589"/>
    </source>
</evidence>
<gene>
    <name evidence="7" type="ORF">A7P90_11295</name>
</gene>
<reference evidence="8" key="1">
    <citation type="submission" date="2016-05" db="EMBL/GenBank/DDBJ databases">
        <title>Draft genome of Corynebacterium afermentans subsp. afermentans LCDC 88199T.</title>
        <authorList>
            <person name="Bernier A.-M."/>
            <person name="Bernard K."/>
        </authorList>
    </citation>
    <scope>NUCLEOTIDE SEQUENCE [LARGE SCALE GENOMIC DNA]</scope>
    <source>
        <strain evidence="8">NML04-0072</strain>
    </source>
</reference>
<dbReference type="EMBL" id="LXSG01000041">
    <property type="protein sequence ID" value="OAM16261.1"/>
    <property type="molecule type" value="Genomic_DNA"/>
</dbReference>
<dbReference type="PANTHER" id="PTHR37481">
    <property type="entry name" value="LIPOPOLYSACCHARIDE EXPORT SYSTEM PROTEIN LPTC"/>
    <property type="match status" value="1"/>
</dbReference>
<sequence>MIKRFSGWWFPLVLALALGGVSFWLDRISQLETEETPLDPHEPQYQIFGIRGRRFAADGSLAQQLTATRAWQFPNRQDGYLAEPNVMFSQGGQMVYRISADQAHYIGSENQVVFEKNVVFDKPAMNGQSAGRLKTNSLTVNTQTQTAHTQDLVNYQYGASHGTAQGMTYNHKQGLLNLSSRIKAVIYDPKQQH</sequence>
<dbReference type="OrthoDB" id="8584279at2"/>
<protein>
    <submittedName>
        <fullName evidence="7">LPS export ABC transporter periplasmic protein LptC</fullName>
    </submittedName>
</protein>
<proteinExistence type="predicted"/>
<dbReference type="InterPro" id="IPR026265">
    <property type="entry name" value="LptC"/>
</dbReference>
<dbReference type="Proteomes" id="UP000077589">
    <property type="component" value="Unassembled WGS sequence"/>
</dbReference>
<keyword evidence="5 6" id="KW-0472">Membrane</keyword>
<keyword evidence="1" id="KW-1003">Cell membrane</keyword>
<evidence type="ECO:0000313" key="7">
    <source>
        <dbReference type="EMBL" id="OAM16261.1"/>
    </source>
</evidence>
<keyword evidence="4 6" id="KW-1133">Transmembrane helix</keyword>
<dbReference type="AlphaFoldDB" id="A0A1A9REN1"/>
<keyword evidence="3 6" id="KW-0812">Transmembrane</keyword>
<evidence type="ECO:0000256" key="1">
    <source>
        <dbReference type="ARBA" id="ARBA00022475"/>
    </source>
</evidence>
<feature type="transmembrane region" description="Helical" evidence="6">
    <location>
        <begin position="7"/>
        <end position="25"/>
    </location>
</feature>
<comment type="caution">
    <text evidence="7">The sequence shown here is derived from an EMBL/GenBank/DDBJ whole genome shotgun (WGS) entry which is preliminary data.</text>
</comment>
<dbReference type="Gene3D" id="2.60.450.10">
    <property type="entry name" value="Lipopolysaccharide (LPS) transport protein A like domain"/>
    <property type="match status" value="1"/>
</dbReference>
<dbReference type="GO" id="GO:0030288">
    <property type="term" value="C:outer membrane-bounded periplasmic space"/>
    <property type="evidence" value="ECO:0007669"/>
    <property type="project" value="TreeGrafter"/>
</dbReference>
<dbReference type="InterPro" id="IPR010664">
    <property type="entry name" value="LipoPS_assembly_LptC-rel"/>
</dbReference>
<accession>A0A1A9REN1</accession>
<dbReference type="GO" id="GO:0015221">
    <property type="term" value="F:lipopolysaccharide transmembrane transporter activity"/>
    <property type="evidence" value="ECO:0007669"/>
    <property type="project" value="InterPro"/>
</dbReference>
<organism evidence="7 8">
    <name type="scientific">Eikenella corrodens</name>
    <dbReference type="NCBI Taxonomy" id="539"/>
    <lineage>
        <taxon>Bacteria</taxon>
        <taxon>Pseudomonadati</taxon>
        <taxon>Pseudomonadota</taxon>
        <taxon>Betaproteobacteria</taxon>
        <taxon>Neisseriales</taxon>
        <taxon>Neisseriaceae</taxon>
        <taxon>Eikenella</taxon>
    </lineage>
</organism>
<keyword evidence="2" id="KW-0997">Cell inner membrane</keyword>
<dbReference type="GO" id="GO:0005886">
    <property type="term" value="C:plasma membrane"/>
    <property type="evidence" value="ECO:0007669"/>
    <property type="project" value="InterPro"/>
</dbReference>
<dbReference type="Pfam" id="PF06835">
    <property type="entry name" value="LptC"/>
    <property type="match status" value="1"/>
</dbReference>
<evidence type="ECO:0000256" key="5">
    <source>
        <dbReference type="ARBA" id="ARBA00023136"/>
    </source>
</evidence>
<name>A0A1A9REN1_EIKCO</name>
<evidence type="ECO:0000256" key="3">
    <source>
        <dbReference type="ARBA" id="ARBA00022692"/>
    </source>
</evidence>
<evidence type="ECO:0000256" key="4">
    <source>
        <dbReference type="ARBA" id="ARBA00022989"/>
    </source>
</evidence>
<dbReference type="PANTHER" id="PTHR37481:SF1">
    <property type="entry name" value="LIPOPOLYSACCHARIDE EXPORT SYSTEM PROTEIN LPTC"/>
    <property type="match status" value="1"/>
</dbReference>
<dbReference type="RefSeq" id="WP_064088202.1">
    <property type="nucleotide sequence ID" value="NZ_LXSG01000041.1"/>
</dbReference>
<evidence type="ECO:0000256" key="6">
    <source>
        <dbReference type="SAM" id="Phobius"/>
    </source>
</evidence>
<dbReference type="GO" id="GO:0017089">
    <property type="term" value="F:glycolipid transfer activity"/>
    <property type="evidence" value="ECO:0007669"/>
    <property type="project" value="TreeGrafter"/>
</dbReference>